<keyword evidence="2 5" id="KW-0812">Transmembrane</keyword>
<name>A0ABV9HMW1_9MICO</name>
<organism evidence="6 7">
    <name type="scientific">Promicromonospora alba</name>
    <dbReference type="NCBI Taxonomy" id="1616110"/>
    <lineage>
        <taxon>Bacteria</taxon>
        <taxon>Bacillati</taxon>
        <taxon>Actinomycetota</taxon>
        <taxon>Actinomycetes</taxon>
        <taxon>Micrococcales</taxon>
        <taxon>Promicromonosporaceae</taxon>
        <taxon>Promicromonospora</taxon>
    </lineage>
</organism>
<keyword evidence="3 5" id="KW-1133">Transmembrane helix</keyword>
<comment type="caution">
    <text evidence="6">The sequence shown here is derived from an EMBL/GenBank/DDBJ whole genome shotgun (WGS) entry which is preliminary data.</text>
</comment>
<gene>
    <name evidence="6" type="ORF">ACFO6V_25140</name>
</gene>
<proteinExistence type="predicted"/>
<dbReference type="RefSeq" id="WP_377140982.1">
    <property type="nucleotide sequence ID" value="NZ_JBHSFI010000008.1"/>
</dbReference>
<evidence type="ECO:0000313" key="7">
    <source>
        <dbReference type="Proteomes" id="UP001596011"/>
    </source>
</evidence>
<dbReference type="Pfam" id="PF13564">
    <property type="entry name" value="DoxX_2"/>
    <property type="match status" value="1"/>
</dbReference>
<evidence type="ECO:0000256" key="3">
    <source>
        <dbReference type="ARBA" id="ARBA00022989"/>
    </source>
</evidence>
<keyword evidence="7" id="KW-1185">Reference proteome</keyword>
<accession>A0ABV9HMW1</accession>
<protein>
    <submittedName>
        <fullName evidence="6">DoxX family protein</fullName>
    </submittedName>
</protein>
<sequence>MTTWGLVVVVVAIAMNAMSGVLWVARPERVVKSIRQNLATIGVPESWTVFPIGTLKLAGAAGLLAGLLGVPAVGAIAAFGLILFWVCATFSHVRVGDWSAQFYATSCLYAPLSVGAFLAYVGWPY</sequence>
<feature type="transmembrane region" description="Helical" evidence="5">
    <location>
        <begin position="102"/>
        <end position="123"/>
    </location>
</feature>
<feature type="transmembrane region" description="Helical" evidence="5">
    <location>
        <begin position="72"/>
        <end position="90"/>
    </location>
</feature>
<evidence type="ECO:0000256" key="5">
    <source>
        <dbReference type="SAM" id="Phobius"/>
    </source>
</evidence>
<comment type="subcellular location">
    <subcellularLocation>
        <location evidence="1">Membrane</location>
        <topology evidence="1">Multi-pass membrane protein</topology>
    </subcellularLocation>
</comment>
<evidence type="ECO:0000256" key="2">
    <source>
        <dbReference type="ARBA" id="ARBA00022692"/>
    </source>
</evidence>
<evidence type="ECO:0000256" key="1">
    <source>
        <dbReference type="ARBA" id="ARBA00004141"/>
    </source>
</evidence>
<dbReference type="EMBL" id="JBHSFI010000008">
    <property type="protein sequence ID" value="MFC4631553.1"/>
    <property type="molecule type" value="Genomic_DNA"/>
</dbReference>
<dbReference type="Proteomes" id="UP001596011">
    <property type="component" value="Unassembled WGS sequence"/>
</dbReference>
<evidence type="ECO:0000256" key="4">
    <source>
        <dbReference type="ARBA" id="ARBA00023136"/>
    </source>
</evidence>
<reference evidence="7" key="1">
    <citation type="journal article" date="2019" name="Int. J. Syst. Evol. Microbiol.">
        <title>The Global Catalogue of Microorganisms (GCM) 10K type strain sequencing project: providing services to taxonomists for standard genome sequencing and annotation.</title>
        <authorList>
            <consortium name="The Broad Institute Genomics Platform"/>
            <consortium name="The Broad Institute Genome Sequencing Center for Infectious Disease"/>
            <person name="Wu L."/>
            <person name="Ma J."/>
        </authorList>
    </citation>
    <scope>NUCLEOTIDE SEQUENCE [LARGE SCALE GENOMIC DNA]</scope>
    <source>
        <strain evidence="7">CCUG 42722</strain>
    </source>
</reference>
<keyword evidence="4 5" id="KW-0472">Membrane</keyword>
<dbReference type="InterPro" id="IPR032808">
    <property type="entry name" value="DoxX"/>
</dbReference>
<evidence type="ECO:0000313" key="6">
    <source>
        <dbReference type="EMBL" id="MFC4631553.1"/>
    </source>
</evidence>
<feature type="transmembrane region" description="Helical" evidence="5">
    <location>
        <begin position="6"/>
        <end position="25"/>
    </location>
</feature>